<evidence type="ECO:0000256" key="3">
    <source>
        <dbReference type="RuleBase" id="RU361235"/>
    </source>
</evidence>
<organism evidence="5 6">
    <name type="scientific">Schizopora paradoxa</name>
    <dbReference type="NCBI Taxonomy" id="27342"/>
    <lineage>
        <taxon>Eukaryota</taxon>
        <taxon>Fungi</taxon>
        <taxon>Dikarya</taxon>
        <taxon>Basidiomycota</taxon>
        <taxon>Agaricomycotina</taxon>
        <taxon>Agaricomycetes</taxon>
        <taxon>Hymenochaetales</taxon>
        <taxon>Schizoporaceae</taxon>
        <taxon>Schizopora</taxon>
    </lineage>
</organism>
<feature type="domain" description="Carboxylesterase type B" evidence="4">
    <location>
        <begin position="22"/>
        <end position="473"/>
    </location>
</feature>
<dbReference type="PROSITE" id="PS00122">
    <property type="entry name" value="CARBOXYLESTERASE_B_1"/>
    <property type="match status" value="1"/>
</dbReference>
<name>A0A0H2S1G5_9AGAM</name>
<dbReference type="InterPro" id="IPR002018">
    <property type="entry name" value="CarbesteraseB"/>
</dbReference>
<gene>
    <name evidence="5" type="ORF">SCHPADRAFT_906519</name>
</gene>
<protein>
    <recommendedName>
        <fullName evidence="3">Carboxylic ester hydrolase</fullName>
        <ecNumber evidence="3">3.1.1.-</ecNumber>
    </recommendedName>
</protein>
<evidence type="ECO:0000256" key="2">
    <source>
        <dbReference type="ARBA" id="ARBA00022801"/>
    </source>
</evidence>
<keyword evidence="2 3" id="KW-0378">Hydrolase</keyword>
<dbReference type="OrthoDB" id="6846267at2759"/>
<accession>A0A0H2S1G5</accession>
<dbReference type="ESTHER" id="9homo-a0a0h2s1g5">
    <property type="family name" value="Fungal_carboxylesterase_lipase"/>
</dbReference>
<dbReference type="Gene3D" id="3.40.50.1820">
    <property type="entry name" value="alpha/beta hydrolase"/>
    <property type="match status" value="1"/>
</dbReference>
<sequence>MTNPPNLHLSEDLARPDAERVTVHTPRHGSVTGRRARNGAVVFLEVPYALPPVRFSNPQPLPDSYRYEDEKKEFVHEFAYAVQPGNDGQSVGISRKDHLGLGEPSENPLFVNIVLPPAFNNQSSPPLSESATKRFPVRIYIHGGFLQFGSPHSLGSQAQYVAAERNEIWVNVGYRLSAFGFLACDAPTKIDGNFGFKDQWLALEWVRENIEAFGGDVDDIQVTGLSAGAHSVHQILHHASRLPAGKKAPFTSAMLQSNAMVSVPKTPSELRPQFEALCTALSLDPQAPDVLETLRDPSKVTWESIVKAIEEERLGPYGTFRGALDGEWLASEPDPMTWQRSGGFADGLRKAGVKYLIVGDLSEEWYLYAIAHPITTPADVKENLYRYYPESIVHALLEVYDAKSVLENASAEKCVEFFGRVAADMQVHVPVRMFARDLERSGFPVLRYSIRWTPEQIREMYKGYVTHATDRVLWCYREPILTKEQLAVAREWLDIVDSESRAIANGLKKNPDEALVLNEDKSISWRKDAQWDELLRVAKILPGEN</sequence>
<dbReference type="AlphaFoldDB" id="A0A0H2S1G5"/>
<dbReference type="EC" id="3.1.1.-" evidence="3"/>
<dbReference type="GO" id="GO:0016787">
    <property type="term" value="F:hydrolase activity"/>
    <property type="evidence" value="ECO:0007669"/>
    <property type="project" value="UniProtKB-KW"/>
</dbReference>
<dbReference type="InterPro" id="IPR029058">
    <property type="entry name" value="AB_hydrolase_fold"/>
</dbReference>
<dbReference type="EMBL" id="KQ086015">
    <property type="protein sequence ID" value="KLO10861.1"/>
    <property type="molecule type" value="Genomic_DNA"/>
</dbReference>
<dbReference type="SUPFAM" id="SSF53474">
    <property type="entry name" value="alpha/beta-Hydrolases"/>
    <property type="match status" value="1"/>
</dbReference>
<evidence type="ECO:0000313" key="6">
    <source>
        <dbReference type="Proteomes" id="UP000053477"/>
    </source>
</evidence>
<evidence type="ECO:0000313" key="5">
    <source>
        <dbReference type="EMBL" id="KLO10861.1"/>
    </source>
</evidence>
<dbReference type="InParanoid" id="A0A0H2S1G5"/>
<dbReference type="FunCoup" id="A0A0H2S1G5">
    <property type="interactions" value="2"/>
</dbReference>
<comment type="similarity">
    <text evidence="1 3">Belongs to the type-B carboxylesterase/lipase family.</text>
</comment>
<keyword evidence="6" id="KW-1185">Reference proteome</keyword>
<evidence type="ECO:0000256" key="1">
    <source>
        <dbReference type="ARBA" id="ARBA00005964"/>
    </source>
</evidence>
<dbReference type="Proteomes" id="UP000053477">
    <property type="component" value="Unassembled WGS sequence"/>
</dbReference>
<reference evidence="5 6" key="1">
    <citation type="submission" date="2015-04" db="EMBL/GenBank/DDBJ databases">
        <title>Complete genome sequence of Schizopora paradoxa KUC8140, a cosmopolitan wood degrader in East Asia.</title>
        <authorList>
            <consortium name="DOE Joint Genome Institute"/>
            <person name="Min B."/>
            <person name="Park H."/>
            <person name="Jang Y."/>
            <person name="Kim J.-J."/>
            <person name="Kim K.H."/>
            <person name="Pangilinan J."/>
            <person name="Lipzen A."/>
            <person name="Riley R."/>
            <person name="Grigoriev I.V."/>
            <person name="Spatafora J.W."/>
            <person name="Choi I.-G."/>
        </authorList>
    </citation>
    <scope>NUCLEOTIDE SEQUENCE [LARGE SCALE GENOMIC DNA]</scope>
    <source>
        <strain evidence="5 6">KUC8140</strain>
    </source>
</reference>
<dbReference type="Pfam" id="PF00135">
    <property type="entry name" value="COesterase"/>
    <property type="match status" value="1"/>
</dbReference>
<evidence type="ECO:0000259" key="4">
    <source>
        <dbReference type="Pfam" id="PF00135"/>
    </source>
</evidence>
<dbReference type="PANTHER" id="PTHR43142">
    <property type="entry name" value="CARBOXYLIC ESTER HYDROLASE"/>
    <property type="match status" value="1"/>
</dbReference>
<dbReference type="PANTHER" id="PTHR43142:SF1">
    <property type="entry name" value="CARBOXYLIC ESTER HYDROLASE"/>
    <property type="match status" value="1"/>
</dbReference>
<proteinExistence type="inferred from homology"/>
<dbReference type="InterPro" id="IPR019826">
    <property type="entry name" value="Carboxylesterase_B_AS"/>
</dbReference>
<dbReference type="STRING" id="27342.A0A0H2S1G5"/>